<keyword evidence="3" id="KW-1185">Reference proteome</keyword>
<dbReference type="Proteomes" id="UP000298493">
    <property type="component" value="Unassembled WGS sequence"/>
</dbReference>
<dbReference type="InterPro" id="IPR037992">
    <property type="entry name" value="TRAPPC6/Trs33"/>
</dbReference>
<dbReference type="STRING" id="86259.A0A4Z1NT49"/>
<dbReference type="GO" id="GO:0030008">
    <property type="term" value="C:TRAPP complex"/>
    <property type="evidence" value="ECO:0007669"/>
    <property type="project" value="TreeGrafter"/>
</dbReference>
<evidence type="ECO:0000313" key="3">
    <source>
        <dbReference type="Proteomes" id="UP000298493"/>
    </source>
</evidence>
<dbReference type="GO" id="GO:0005801">
    <property type="term" value="C:cis-Golgi network"/>
    <property type="evidence" value="ECO:0007669"/>
    <property type="project" value="TreeGrafter"/>
</dbReference>
<name>A0A4Z1NT49_9PEZI</name>
<dbReference type="EMBL" id="SNSC02000012">
    <property type="protein sequence ID" value="TID19370.1"/>
    <property type="molecule type" value="Genomic_DNA"/>
</dbReference>
<dbReference type="Gene3D" id="3.30.1380.20">
    <property type="entry name" value="Trafficking protein particle complex subunit 3"/>
    <property type="match status" value="1"/>
</dbReference>
<dbReference type="PANTHER" id="PTHR12817:SF0">
    <property type="entry name" value="GEO08327P1"/>
    <property type="match status" value="1"/>
</dbReference>
<accession>A0A4Z1NT49</accession>
<organism evidence="2 3">
    <name type="scientific">Venturia nashicola</name>
    <dbReference type="NCBI Taxonomy" id="86259"/>
    <lineage>
        <taxon>Eukaryota</taxon>
        <taxon>Fungi</taxon>
        <taxon>Dikarya</taxon>
        <taxon>Ascomycota</taxon>
        <taxon>Pezizomycotina</taxon>
        <taxon>Dothideomycetes</taxon>
        <taxon>Pleosporomycetidae</taxon>
        <taxon>Venturiales</taxon>
        <taxon>Venturiaceae</taxon>
        <taxon>Venturia</taxon>
    </lineage>
</organism>
<dbReference type="PANTHER" id="PTHR12817">
    <property type="entry name" value="TRAFFICKING PROTEIN PARTICLE COMPLEX SUBUNIT 6B"/>
    <property type="match status" value="1"/>
</dbReference>
<evidence type="ECO:0000313" key="2">
    <source>
        <dbReference type="EMBL" id="TID19370.1"/>
    </source>
</evidence>
<dbReference type="InterPro" id="IPR024096">
    <property type="entry name" value="NO_sig/Golgi_transp_ligand-bd"/>
</dbReference>
<dbReference type="OrthoDB" id="941624at2759"/>
<proteinExistence type="inferred from homology"/>
<comment type="similarity">
    <text evidence="1">Belongs to the TRAPP small subunits family. BET3 subfamily.</text>
</comment>
<evidence type="ECO:0000256" key="1">
    <source>
        <dbReference type="ARBA" id="ARBA00006218"/>
    </source>
</evidence>
<protein>
    <submittedName>
        <fullName evidence="2">Transport protein particle component</fullName>
    </submittedName>
</protein>
<dbReference type="CDD" id="cd14944">
    <property type="entry name" value="TRAPPC6A_Trs33"/>
    <property type="match status" value="1"/>
</dbReference>
<dbReference type="AlphaFoldDB" id="A0A4Z1NT49"/>
<dbReference type="Pfam" id="PF04051">
    <property type="entry name" value="TRAPP"/>
    <property type="match status" value="1"/>
</dbReference>
<gene>
    <name evidence="2" type="ORF">E6O75_ATG06708</name>
</gene>
<dbReference type="InterPro" id="IPR007194">
    <property type="entry name" value="TRAPP_component"/>
</dbReference>
<dbReference type="SUPFAM" id="SSF111126">
    <property type="entry name" value="Ligand-binding domain in the NO signalling and Golgi transport"/>
    <property type="match status" value="1"/>
</dbReference>
<dbReference type="GO" id="GO:0005802">
    <property type="term" value="C:trans-Golgi network"/>
    <property type="evidence" value="ECO:0007669"/>
    <property type="project" value="TreeGrafter"/>
</dbReference>
<sequence length="246" mass="27352">MSFQSPTPISLPTDDPNAPAVAAACFEFLLIELVPMAYRIAAEVAAREDEWLAGGHRAKNEFVEKIEGKALEGKEKEDEALRVRRRDDDLTRGFGIGGIGGSIQGREDEEVREGVFWKLDGLGYRVGLGLVERFSRDKPRFQDTLDAIKFLCKDLWLIVFKKQIDNLKTNHRGVYVLTDNRFTPLGKMSLERGRDGMMAQAQPFLYFPAGLIRGALFAMGIKATVQAETSELPGATFQIRTSGAKP</sequence>
<comment type="caution">
    <text evidence="2">The sequence shown here is derived from an EMBL/GenBank/DDBJ whole genome shotgun (WGS) entry which is preliminary data.</text>
</comment>
<reference evidence="2 3" key="1">
    <citation type="submission" date="2019-04" db="EMBL/GenBank/DDBJ databases">
        <title>High contiguity whole genome sequence and gene annotation resource for two Venturia nashicola isolates.</title>
        <authorList>
            <person name="Prokchorchik M."/>
            <person name="Won K."/>
            <person name="Lee Y."/>
            <person name="Choi E.D."/>
            <person name="Segonzac C."/>
            <person name="Sohn K.H."/>
        </authorList>
    </citation>
    <scope>NUCLEOTIDE SEQUENCE [LARGE SCALE GENOMIC DNA]</scope>
    <source>
        <strain evidence="2 3">PRI2</strain>
    </source>
</reference>
<dbReference type="GO" id="GO:0006888">
    <property type="term" value="P:endoplasmic reticulum to Golgi vesicle-mediated transport"/>
    <property type="evidence" value="ECO:0007669"/>
    <property type="project" value="TreeGrafter"/>
</dbReference>